<sequence length="471" mass="54019">MSELLEGEADSWRCKATLEEPEHSCCQWYFPRDQIERASPSRLDGIDAAKESYLRKSYCTFLQDLGMHLKVPQLTIATAIVFCHRFYLRQSHARNDRFVIATVCMFLAGKVEETPKLLHHVISAAWEIRHKKDPEMVERIKLKEVYEQEKDLVLTGERLVLSTLEFDLNIYHPYKPLVTAIKKLRVAQNSLAQVAWNFVNDGLRTSLCLQFKPHHVAAGAIFLAAKFLKVKLPSNDKRPWWQEFDVTPRQLEEVSNQMLELYEQHRGLSACAAESNAAKSSAIPPRTPQVAEKRTMAEPKSKVSLQCGQETHQGTSTTDIEQRNLDKWKVALEKQRKFKAEGGDARTTKPELTAEEELLERGMESGITVAHSEVSLYARQYPRDTAHPRDGVHQMHVGESKHTTRGLHDQVLDGGLMVESDTKHWHSYSRECPNAFHKQNRAECGGDSYKWAKSRDWQEGDSKRPRYENIT</sequence>
<dbReference type="SUPFAM" id="SSF47954">
    <property type="entry name" value="Cyclin-like"/>
    <property type="match status" value="2"/>
</dbReference>
<dbReference type="FunFam" id="1.10.472.10:FF:000026">
    <property type="entry name" value="Cyclin-T1-5 like"/>
    <property type="match status" value="1"/>
</dbReference>
<evidence type="ECO:0000256" key="4">
    <source>
        <dbReference type="ARBA" id="ARBA00061204"/>
    </source>
</evidence>
<keyword evidence="2 5" id="KW-0195">Cyclin</keyword>
<dbReference type="Pfam" id="PF00134">
    <property type="entry name" value="Cyclin_N"/>
    <property type="match status" value="1"/>
</dbReference>
<evidence type="ECO:0000313" key="8">
    <source>
        <dbReference type="EMBL" id="KAH7447692.1"/>
    </source>
</evidence>
<dbReference type="FunFam" id="1.10.472.10:FF:000028">
    <property type="entry name" value="Cyclin-T1-5 like"/>
    <property type="match status" value="1"/>
</dbReference>
<dbReference type="PANTHER" id="PTHR10026">
    <property type="entry name" value="CYCLIN"/>
    <property type="match status" value="1"/>
</dbReference>
<dbReference type="AlphaFoldDB" id="A0A8T2VK36"/>
<evidence type="ECO:0000256" key="3">
    <source>
        <dbReference type="ARBA" id="ARBA00023306"/>
    </source>
</evidence>
<comment type="caution">
    <text evidence="8">The sequence shown here is derived from an EMBL/GenBank/DDBJ whole genome shotgun (WGS) entry which is preliminary data.</text>
</comment>
<evidence type="ECO:0000256" key="6">
    <source>
        <dbReference type="SAM" id="MobiDB-lite"/>
    </source>
</evidence>
<dbReference type="GO" id="GO:0006357">
    <property type="term" value="P:regulation of transcription by RNA polymerase II"/>
    <property type="evidence" value="ECO:0007669"/>
    <property type="project" value="InterPro"/>
</dbReference>
<dbReference type="GO" id="GO:0051301">
    <property type="term" value="P:cell division"/>
    <property type="evidence" value="ECO:0007669"/>
    <property type="project" value="UniProtKB-KW"/>
</dbReference>
<proteinExistence type="inferred from homology"/>
<keyword evidence="9" id="KW-1185">Reference proteome</keyword>
<feature type="domain" description="Cyclin-like" evidence="7">
    <location>
        <begin position="60"/>
        <end position="162"/>
    </location>
</feature>
<keyword evidence="3" id="KW-0131">Cell cycle</keyword>
<dbReference type="GO" id="GO:0016538">
    <property type="term" value="F:cyclin-dependent protein serine/threonine kinase regulator activity"/>
    <property type="evidence" value="ECO:0007669"/>
    <property type="project" value="InterPro"/>
</dbReference>
<evidence type="ECO:0000256" key="5">
    <source>
        <dbReference type="RuleBase" id="RU000383"/>
    </source>
</evidence>
<evidence type="ECO:0000256" key="1">
    <source>
        <dbReference type="ARBA" id="ARBA00022618"/>
    </source>
</evidence>
<reference evidence="8" key="1">
    <citation type="submission" date="2021-08" db="EMBL/GenBank/DDBJ databases">
        <title>WGS assembly of Ceratopteris richardii.</title>
        <authorList>
            <person name="Marchant D.B."/>
            <person name="Chen G."/>
            <person name="Jenkins J."/>
            <person name="Shu S."/>
            <person name="Leebens-Mack J."/>
            <person name="Grimwood J."/>
            <person name="Schmutz J."/>
            <person name="Soltis P."/>
            <person name="Soltis D."/>
            <person name="Chen Z.-H."/>
        </authorList>
    </citation>
    <scope>NUCLEOTIDE SEQUENCE</scope>
    <source>
        <strain evidence="8">Whitten #5841</strain>
        <tissue evidence="8">Leaf</tissue>
    </source>
</reference>
<evidence type="ECO:0000256" key="2">
    <source>
        <dbReference type="ARBA" id="ARBA00023127"/>
    </source>
</evidence>
<dbReference type="SMART" id="SM00385">
    <property type="entry name" value="CYCLIN"/>
    <property type="match status" value="2"/>
</dbReference>
<dbReference type="CDD" id="cd20588">
    <property type="entry name" value="CYCLIN_AcCycT_rpt2"/>
    <property type="match status" value="1"/>
</dbReference>
<accession>A0A8T2VK36</accession>
<evidence type="ECO:0000259" key="7">
    <source>
        <dbReference type="SMART" id="SM00385"/>
    </source>
</evidence>
<feature type="region of interest" description="Disordered" evidence="6">
    <location>
        <begin position="296"/>
        <end position="320"/>
    </location>
</feature>
<keyword evidence="1" id="KW-0132">Cell division</keyword>
<gene>
    <name evidence="8" type="ORF">KP509_01G117300</name>
</gene>
<dbReference type="InterPro" id="IPR043198">
    <property type="entry name" value="Cyclin/Ssn8"/>
</dbReference>
<dbReference type="InterPro" id="IPR036915">
    <property type="entry name" value="Cyclin-like_sf"/>
</dbReference>
<dbReference type="CDD" id="cd20587">
    <property type="entry name" value="CYCLIN_AcCycT_rpt1"/>
    <property type="match status" value="1"/>
</dbReference>
<comment type="similarity">
    <text evidence="4">Belongs to the cyclin family. Cyclin T subfamily.</text>
</comment>
<evidence type="ECO:0000313" key="9">
    <source>
        <dbReference type="Proteomes" id="UP000825935"/>
    </source>
</evidence>
<organism evidence="8 9">
    <name type="scientific">Ceratopteris richardii</name>
    <name type="common">Triangle waterfern</name>
    <dbReference type="NCBI Taxonomy" id="49495"/>
    <lineage>
        <taxon>Eukaryota</taxon>
        <taxon>Viridiplantae</taxon>
        <taxon>Streptophyta</taxon>
        <taxon>Embryophyta</taxon>
        <taxon>Tracheophyta</taxon>
        <taxon>Polypodiopsida</taxon>
        <taxon>Polypodiidae</taxon>
        <taxon>Polypodiales</taxon>
        <taxon>Pteridineae</taxon>
        <taxon>Pteridaceae</taxon>
        <taxon>Parkerioideae</taxon>
        <taxon>Ceratopteris</taxon>
    </lineage>
</organism>
<dbReference type="Pfam" id="PF21797">
    <property type="entry name" value="CycT2-like_C"/>
    <property type="match status" value="1"/>
</dbReference>
<dbReference type="InterPro" id="IPR013763">
    <property type="entry name" value="Cyclin-like_dom"/>
</dbReference>
<dbReference type="InterPro" id="IPR006671">
    <property type="entry name" value="Cyclin_N"/>
</dbReference>
<dbReference type="EMBL" id="CM035406">
    <property type="protein sequence ID" value="KAH7447692.1"/>
    <property type="molecule type" value="Genomic_DNA"/>
</dbReference>
<feature type="domain" description="Cyclin-like" evidence="7">
    <location>
        <begin position="175"/>
        <end position="260"/>
    </location>
</feature>
<dbReference type="OrthoDB" id="10264655at2759"/>
<dbReference type="OMA" id="LEWGMEN"/>
<name>A0A8T2VK36_CERRI</name>
<feature type="compositionally biased region" description="Polar residues" evidence="6">
    <location>
        <begin position="303"/>
        <end position="319"/>
    </location>
</feature>
<protein>
    <recommendedName>
        <fullName evidence="7">Cyclin-like domain-containing protein</fullName>
    </recommendedName>
</protein>
<dbReference type="Gene3D" id="1.10.472.10">
    <property type="entry name" value="Cyclin-like"/>
    <property type="match status" value="2"/>
</dbReference>
<dbReference type="Proteomes" id="UP000825935">
    <property type="component" value="Chromosome 1"/>
</dbReference>